<evidence type="ECO:0000313" key="3">
    <source>
        <dbReference type="EMBL" id="RMZ70952.1"/>
    </source>
</evidence>
<feature type="compositionally biased region" description="Basic residues" evidence="1">
    <location>
        <begin position="1"/>
        <end position="12"/>
    </location>
</feature>
<name>A0A3M7M921_9PLEO</name>
<evidence type="ECO:0000313" key="4">
    <source>
        <dbReference type="Proteomes" id="UP000265663"/>
    </source>
</evidence>
<feature type="compositionally biased region" description="Basic residues" evidence="1">
    <location>
        <begin position="57"/>
        <end position="66"/>
    </location>
</feature>
<gene>
    <name evidence="3" type="ORF">GMOD_00008617</name>
</gene>
<accession>A0A3M7M921</accession>
<feature type="compositionally biased region" description="Low complexity" evidence="1">
    <location>
        <begin position="34"/>
        <end position="56"/>
    </location>
</feature>
<keyword evidence="4" id="KW-1185">Reference proteome</keyword>
<dbReference type="GO" id="GO:0070042">
    <property type="term" value="F:rRNA (uridine-N3-)-methyltransferase activity"/>
    <property type="evidence" value="ECO:0007669"/>
    <property type="project" value="InterPro"/>
</dbReference>
<dbReference type="GO" id="GO:0005737">
    <property type="term" value="C:cytoplasm"/>
    <property type="evidence" value="ECO:0007669"/>
    <property type="project" value="TreeGrafter"/>
</dbReference>
<feature type="region of interest" description="Disordered" evidence="1">
    <location>
        <begin position="192"/>
        <end position="212"/>
    </location>
</feature>
<feature type="compositionally biased region" description="Low complexity" evidence="1">
    <location>
        <begin position="67"/>
        <end position="87"/>
    </location>
</feature>
<evidence type="ECO:0000259" key="2">
    <source>
        <dbReference type="Pfam" id="PF10354"/>
    </source>
</evidence>
<evidence type="ECO:0000256" key="1">
    <source>
        <dbReference type="SAM" id="MobiDB-lite"/>
    </source>
</evidence>
<organism evidence="3 4">
    <name type="scientific">Pyrenophora seminiperda CCB06</name>
    <dbReference type="NCBI Taxonomy" id="1302712"/>
    <lineage>
        <taxon>Eukaryota</taxon>
        <taxon>Fungi</taxon>
        <taxon>Dikarya</taxon>
        <taxon>Ascomycota</taxon>
        <taxon>Pezizomycotina</taxon>
        <taxon>Dothideomycetes</taxon>
        <taxon>Pleosporomycetidae</taxon>
        <taxon>Pleosporales</taxon>
        <taxon>Pleosporineae</taxon>
        <taxon>Pleosporaceae</taxon>
        <taxon>Pyrenophora</taxon>
    </lineage>
</organism>
<dbReference type="Pfam" id="PF10354">
    <property type="entry name" value="BMT5-like"/>
    <property type="match status" value="1"/>
</dbReference>
<dbReference type="OrthoDB" id="273345at2759"/>
<feature type="compositionally biased region" description="Acidic residues" evidence="1">
    <location>
        <begin position="195"/>
        <end position="207"/>
    </location>
</feature>
<dbReference type="Proteomes" id="UP000265663">
    <property type="component" value="Unassembled WGS sequence"/>
</dbReference>
<protein>
    <recommendedName>
        <fullName evidence="2">25S rRNA (uridine-N(3))-methyltransferase BMT5-like domain-containing protein</fullName>
    </recommendedName>
</protein>
<dbReference type="InterPro" id="IPR019446">
    <property type="entry name" value="BMT5-like"/>
</dbReference>
<dbReference type="EMBL" id="KE747825">
    <property type="protein sequence ID" value="RMZ70952.1"/>
    <property type="molecule type" value="Genomic_DNA"/>
</dbReference>
<dbReference type="AlphaFoldDB" id="A0A3M7M921"/>
<feature type="domain" description="25S rRNA (uridine-N(3))-methyltransferase BMT5-like" evidence="2">
    <location>
        <begin position="117"/>
        <end position="337"/>
    </location>
</feature>
<dbReference type="PANTHER" id="PTHR11538:SF26">
    <property type="entry name" value="FERREDOXIN-FOLD ANTICODON-BINDING DOMAIN-CONTAINING PROTEIN 1"/>
    <property type="match status" value="1"/>
</dbReference>
<feature type="region of interest" description="Disordered" evidence="1">
    <location>
        <begin position="267"/>
        <end position="286"/>
    </location>
</feature>
<reference evidence="3 4" key="1">
    <citation type="journal article" date="2014" name="PLoS ONE">
        <title>De novo Genome Assembly of the Fungal Plant Pathogen Pyrenophora semeniperda.</title>
        <authorList>
            <person name="Soliai M.M."/>
            <person name="Meyer S.E."/>
            <person name="Udall J.A."/>
            <person name="Elzinga D.E."/>
            <person name="Hermansen R.A."/>
            <person name="Bodily P.M."/>
            <person name="Hart A.A."/>
            <person name="Coleman C.E."/>
        </authorList>
    </citation>
    <scope>NUCLEOTIDE SEQUENCE [LARGE SCALE GENOMIC DNA]</scope>
    <source>
        <strain evidence="3 4">CCB06</strain>
        <tissue evidence="3">Mycelium</tissue>
    </source>
</reference>
<dbReference type="GO" id="GO:0070475">
    <property type="term" value="P:rRNA base methylation"/>
    <property type="evidence" value="ECO:0007669"/>
    <property type="project" value="InterPro"/>
</dbReference>
<sequence>MSKTKTKRARRELKREGDRKIMAHHRKIAKAAETKAASTTTTTKNKPPAAASAAAAAKKKTNKNKKQPATSTPTPLAPTTTTTTTTTPPQPPTAQPQPSQQTSQRPKIPFGPYDHILLVGEGDFSFTRSLAIEHGCANVVGTSYDTEEEVLAKYPRFAAIKEELASLTPPVPLYHGIDATKVGGIKALRCRRDDGEEVDGGDEEGDDGEAKGKRQGWDTIVFMFPHTGGLSTDQNRQVRANQHLLVSFFKSCLDTPTQKHRLALLQHQRQQSLSTTTPKKPLPPPFLRPNGHIITTLFDTPPYTLWNIRDLARHVGLKPLVSWQFDPEQYPGYSHVRTLGALENPGWRAEERRARMYVFEKGVGWLVADEEEEEELRRMGRRGRGGALGGQGGEV</sequence>
<feature type="compositionally biased region" description="Low complexity" evidence="1">
    <location>
        <begin position="267"/>
        <end position="279"/>
    </location>
</feature>
<feature type="region of interest" description="Disordered" evidence="1">
    <location>
        <begin position="1"/>
        <end position="110"/>
    </location>
</feature>
<dbReference type="PANTHER" id="PTHR11538">
    <property type="entry name" value="PHENYLALANYL-TRNA SYNTHETASE"/>
    <property type="match status" value="1"/>
</dbReference>
<proteinExistence type="predicted"/>